<evidence type="ECO:0000256" key="2">
    <source>
        <dbReference type="ARBA" id="ARBA00022676"/>
    </source>
</evidence>
<dbReference type="GO" id="GO:0010629">
    <property type="term" value="P:negative regulation of gene expression"/>
    <property type="evidence" value="ECO:0007669"/>
    <property type="project" value="TreeGrafter"/>
</dbReference>
<feature type="domain" description="Macro" evidence="6">
    <location>
        <begin position="22"/>
        <end position="196"/>
    </location>
</feature>
<gene>
    <name evidence="7" type="ORF">scyTo_0022143</name>
</gene>
<evidence type="ECO:0000256" key="4">
    <source>
        <dbReference type="ARBA" id="ARBA00023027"/>
    </source>
</evidence>
<keyword evidence="2" id="KW-0328">Glycosyltransferase</keyword>
<dbReference type="SMART" id="SM00506">
    <property type="entry name" value="A1pp"/>
    <property type="match status" value="1"/>
</dbReference>
<dbReference type="GO" id="GO:0005737">
    <property type="term" value="C:cytoplasm"/>
    <property type="evidence" value="ECO:0007669"/>
    <property type="project" value="TreeGrafter"/>
</dbReference>
<comment type="caution">
    <text evidence="7">The sequence shown here is derived from an EMBL/GenBank/DDBJ whole genome shotgun (WGS) entry which is preliminary data.</text>
</comment>
<keyword evidence="8" id="KW-1185">Reference proteome</keyword>
<dbReference type="OMA" id="SEMQVEC"/>
<evidence type="ECO:0000256" key="5">
    <source>
        <dbReference type="ARBA" id="ARBA00023242"/>
    </source>
</evidence>
<accession>A0A401Q7A4</accession>
<dbReference type="STRING" id="75743.A0A401Q7A4"/>
<name>A0A401Q7A4_SCYTO</name>
<dbReference type="InterPro" id="IPR052056">
    <property type="entry name" value="Mono-ARTD/PARP"/>
</dbReference>
<dbReference type="Proteomes" id="UP000288216">
    <property type="component" value="Unassembled WGS sequence"/>
</dbReference>
<dbReference type="PANTHER" id="PTHR14453">
    <property type="entry name" value="PARP/ZINC FINGER CCCH TYPE DOMAIN CONTAINING PROTEIN"/>
    <property type="match status" value="1"/>
</dbReference>
<dbReference type="Pfam" id="PF01661">
    <property type="entry name" value="Macro"/>
    <property type="match status" value="1"/>
</dbReference>
<dbReference type="PANTHER" id="PTHR14453:SF101">
    <property type="entry name" value="POLY [ADP-RIBOSE] POLYMERASE"/>
    <property type="match status" value="1"/>
</dbReference>
<dbReference type="AlphaFoldDB" id="A0A401Q7A4"/>
<dbReference type="GO" id="GO:1990404">
    <property type="term" value="F:NAD+-protein mono-ADP-ribosyltransferase activity"/>
    <property type="evidence" value="ECO:0007669"/>
    <property type="project" value="TreeGrafter"/>
</dbReference>
<sequence length="262" mass="27427">VIKQQKEAFKLPIPSPQASKPAPTDPTVLIGGVSIKLKQGDITQEITDAIVNSTNTTLDLNSGVSGAILNAAGSSVQDECKALGQQLADGVAITNSGQLQCKYIVHIVGPKSAAGITASVHKALEECEKRSITTIAFPAIGTGKGGISCLTAINAVFSGMENYFLTIVSSNIKAISIVAFESYVYDSFADAFEAKKLNSGVGTMGTAQMTQHIYTQTAQKGGLLPTQLRIRNVIVEVQQGNITLQSVKGIVNSTNTTLDLNS</sequence>
<dbReference type="InterPro" id="IPR043472">
    <property type="entry name" value="Macro_dom-like"/>
</dbReference>
<evidence type="ECO:0000313" key="8">
    <source>
        <dbReference type="Proteomes" id="UP000288216"/>
    </source>
</evidence>
<comment type="subcellular location">
    <subcellularLocation>
        <location evidence="1">Nucleus</location>
    </subcellularLocation>
</comment>
<evidence type="ECO:0000259" key="6">
    <source>
        <dbReference type="PROSITE" id="PS51154"/>
    </source>
</evidence>
<dbReference type="PROSITE" id="PS51154">
    <property type="entry name" value="MACRO"/>
    <property type="match status" value="1"/>
</dbReference>
<protein>
    <recommendedName>
        <fullName evidence="6">Macro domain-containing protein</fullName>
    </recommendedName>
</protein>
<reference evidence="7 8" key="1">
    <citation type="journal article" date="2018" name="Nat. Ecol. Evol.">
        <title>Shark genomes provide insights into elasmobranch evolution and the origin of vertebrates.</title>
        <authorList>
            <person name="Hara Y"/>
            <person name="Yamaguchi K"/>
            <person name="Onimaru K"/>
            <person name="Kadota M"/>
            <person name="Koyanagi M"/>
            <person name="Keeley SD"/>
            <person name="Tatsumi K"/>
            <person name="Tanaka K"/>
            <person name="Motone F"/>
            <person name="Kageyama Y"/>
            <person name="Nozu R"/>
            <person name="Adachi N"/>
            <person name="Nishimura O"/>
            <person name="Nakagawa R"/>
            <person name="Tanegashima C"/>
            <person name="Kiyatake I"/>
            <person name="Matsumoto R"/>
            <person name="Murakumo K"/>
            <person name="Nishida K"/>
            <person name="Terakita A"/>
            <person name="Kuratani S"/>
            <person name="Sato K"/>
            <person name="Hyodo S Kuraku.S."/>
        </authorList>
    </citation>
    <scope>NUCLEOTIDE SEQUENCE [LARGE SCALE GENOMIC DNA]</scope>
</reference>
<evidence type="ECO:0000256" key="1">
    <source>
        <dbReference type="ARBA" id="ARBA00004123"/>
    </source>
</evidence>
<evidence type="ECO:0000256" key="3">
    <source>
        <dbReference type="ARBA" id="ARBA00022679"/>
    </source>
</evidence>
<organism evidence="7 8">
    <name type="scientific">Scyliorhinus torazame</name>
    <name type="common">Cloudy catshark</name>
    <name type="synonym">Catulus torazame</name>
    <dbReference type="NCBI Taxonomy" id="75743"/>
    <lineage>
        <taxon>Eukaryota</taxon>
        <taxon>Metazoa</taxon>
        <taxon>Chordata</taxon>
        <taxon>Craniata</taxon>
        <taxon>Vertebrata</taxon>
        <taxon>Chondrichthyes</taxon>
        <taxon>Elasmobranchii</taxon>
        <taxon>Galeomorphii</taxon>
        <taxon>Galeoidea</taxon>
        <taxon>Carcharhiniformes</taxon>
        <taxon>Scyliorhinidae</taxon>
        <taxon>Scyliorhinus</taxon>
    </lineage>
</organism>
<dbReference type="EMBL" id="BFAA01021387">
    <property type="protein sequence ID" value="GCB81248.1"/>
    <property type="molecule type" value="Genomic_DNA"/>
</dbReference>
<keyword evidence="5" id="KW-0539">Nucleus</keyword>
<keyword evidence="3" id="KW-0808">Transferase</keyword>
<feature type="non-terminal residue" evidence="7">
    <location>
        <position position="1"/>
    </location>
</feature>
<dbReference type="GO" id="GO:0005634">
    <property type="term" value="C:nucleus"/>
    <property type="evidence" value="ECO:0007669"/>
    <property type="project" value="UniProtKB-SubCell"/>
</dbReference>
<dbReference type="InterPro" id="IPR002589">
    <property type="entry name" value="Macro_dom"/>
</dbReference>
<keyword evidence="4" id="KW-0520">NAD</keyword>
<dbReference type="SUPFAM" id="SSF52949">
    <property type="entry name" value="Macro domain-like"/>
    <property type="match status" value="1"/>
</dbReference>
<dbReference type="GO" id="GO:0003714">
    <property type="term" value="F:transcription corepressor activity"/>
    <property type="evidence" value="ECO:0007669"/>
    <property type="project" value="TreeGrafter"/>
</dbReference>
<dbReference type="Gene3D" id="3.40.220.10">
    <property type="entry name" value="Leucine Aminopeptidase, subunit E, domain 1"/>
    <property type="match status" value="1"/>
</dbReference>
<evidence type="ECO:0000313" key="7">
    <source>
        <dbReference type="EMBL" id="GCB81248.1"/>
    </source>
</evidence>
<dbReference type="OrthoDB" id="6133115at2759"/>
<dbReference type="GO" id="GO:0003950">
    <property type="term" value="F:NAD+ poly-ADP-ribosyltransferase activity"/>
    <property type="evidence" value="ECO:0007669"/>
    <property type="project" value="TreeGrafter"/>
</dbReference>
<feature type="non-terminal residue" evidence="7">
    <location>
        <position position="262"/>
    </location>
</feature>
<proteinExistence type="predicted"/>
<dbReference type="GO" id="GO:0070212">
    <property type="term" value="P:protein poly-ADP-ribosylation"/>
    <property type="evidence" value="ECO:0007669"/>
    <property type="project" value="TreeGrafter"/>
</dbReference>